<dbReference type="AlphaFoldDB" id="A0A517ZCN5"/>
<dbReference type="OrthoDB" id="9807026at2"/>
<proteinExistence type="inferred from homology"/>
<evidence type="ECO:0000256" key="3">
    <source>
        <dbReference type="ARBA" id="ARBA00007971"/>
    </source>
</evidence>
<dbReference type="PANTHER" id="PTHR30046:SF0">
    <property type="entry name" value="FLAGELLAR M-RING PROTEIN"/>
    <property type="match status" value="1"/>
</dbReference>
<dbReference type="InterPro" id="IPR045851">
    <property type="entry name" value="AMP-bd_C_sf"/>
</dbReference>
<dbReference type="KEGG" id="mri:Mal4_46090"/>
<comment type="subcellular location">
    <subcellularLocation>
        <location evidence="1 9">Bacterial flagellum basal body</location>
    </subcellularLocation>
    <subcellularLocation>
        <location evidence="2">Cell membrane</location>
        <topology evidence="2">Multi-pass membrane protein</topology>
    </subcellularLocation>
</comment>
<accession>A0A517ZCN5</accession>
<evidence type="ECO:0000256" key="7">
    <source>
        <dbReference type="ARBA" id="ARBA00023136"/>
    </source>
</evidence>
<evidence type="ECO:0000256" key="9">
    <source>
        <dbReference type="PIRNR" id="PIRNR004862"/>
    </source>
</evidence>
<comment type="function">
    <text evidence="9">The M ring may be actively involved in energy transduction.</text>
</comment>
<gene>
    <name evidence="14" type="primary">fliF</name>
    <name evidence="14" type="ORF">Mal4_46090</name>
</gene>
<keyword evidence="14" id="KW-0969">Cilium</keyword>
<dbReference type="GO" id="GO:0071973">
    <property type="term" value="P:bacterial-type flagellum-dependent cell motility"/>
    <property type="evidence" value="ECO:0007669"/>
    <property type="project" value="InterPro"/>
</dbReference>
<dbReference type="InterPro" id="IPR000067">
    <property type="entry name" value="FlgMring_FliF"/>
</dbReference>
<feature type="region of interest" description="Disordered" evidence="10">
    <location>
        <begin position="310"/>
        <end position="331"/>
    </location>
</feature>
<dbReference type="RefSeq" id="WP_145371426.1">
    <property type="nucleotide sequence ID" value="NZ_CP036275.1"/>
</dbReference>
<dbReference type="NCBIfam" id="TIGR00206">
    <property type="entry name" value="fliF"/>
    <property type="match status" value="1"/>
</dbReference>
<evidence type="ECO:0000256" key="11">
    <source>
        <dbReference type="SAM" id="Phobius"/>
    </source>
</evidence>
<evidence type="ECO:0000256" key="2">
    <source>
        <dbReference type="ARBA" id="ARBA00004651"/>
    </source>
</evidence>
<evidence type="ECO:0000259" key="12">
    <source>
        <dbReference type="Pfam" id="PF01514"/>
    </source>
</evidence>
<keyword evidence="15" id="KW-1185">Reference proteome</keyword>
<evidence type="ECO:0000256" key="1">
    <source>
        <dbReference type="ARBA" id="ARBA00004117"/>
    </source>
</evidence>
<dbReference type="PANTHER" id="PTHR30046">
    <property type="entry name" value="FLAGELLAR M-RING PROTEIN"/>
    <property type="match status" value="1"/>
</dbReference>
<evidence type="ECO:0000256" key="5">
    <source>
        <dbReference type="ARBA" id="ARBA00022692"/>
    </source>
</evidence>
<keyword evidence="14" id="KW-0282">Flagellum</keyword>
<dbReference type="PIRSF" id="PIRSF004862">
    <property type="entry name" value="FliF"/>
    <property type="match status" value="1"/>
</dbReference>
<dbReference type="GO" id="GO:0005886">
    <property type="term" value="C:plasma membrane"/>
    <property type="evidence" value="ECO:0007669"/>
    <property type="project" value="UniProtKB-SubCell"/>
</dbReference>
<reference evidence="14 15" key="1">
    <citation type="submission" date="2019-02" db="EMBL/GenBank/DDBJ databases">
        <title>Deep-cultivation of Planctomycetes and their phenomic and genomic characterization uncovers novel biology.</title>
        <authorList>
            <person name="Wiegand S."/>
            <person name="Jogler M."/>
            <person name="Boedeker C."/>
            <person name="Pinto D."/>
            <person name="Vollmers J."/>
            <person name="Rivas-Marin E."/>
            <person name="Kohn T."/>
            <person name="Peeters S.H."/>
            <person name="Heuer A."/>
            <person name="Rast P."/>
            <person name="Oberbeckmann S."/>
            <person name="Bunk B."/>
            <person name="Jeske O."/>
            <person name="Meyerdierks A."/>
            <person name="Storesund J.E."/>
            <person name="Kallscheuer N."/>
            <person name="Luecker S."/>
            <person name="Lage O.M."/>
            <person name="Pohl T."/>
            <person name="Merkel B.J."/>
            <person name="Hornburger P."/>
            <person name="Mueller R.-W."/>
            <person name="Bruemmer F."/>
            <person name="Labrenz M."/>
            <person name="Spormann A.M."/>
            <person name="Op den Camp H."/>
            <person name="Overmann J."/>
            <person name="Amann R."/>
            <person name="Jetten M.S.M."/>
            <person name="Mascher T."/>
            <person name="Medema M.H."/>
            <person name="Devos D.P."/>
            <person name="Kaster A.-K."/>
            <person name="Ovreas L."/>
            <person name="Rohde M."/>
            <person name="Galperin M.Y."/>
            <person name="Jogler C."/>
        </authorList>
    </citation>
    <scope>NUCLEOTIDE SEQUENCE [LARGE SCALE GENOMIC DNA]</scope>
    <source>
        <strain evidence="14 15">Mal4</strain>
    </source>
</reference>
<keyword evidence="8 9" id="KW-0975">Bacterial flagellum</keyword>
<keyword evidence="4" id="KW-1003">Cell membrane</keyword>
<dbReference type="GO" id="GO:0009431">
    <property type="term" value="C:bacterial-type flagellum basal body, MS ring"/>
    <property type="evidence" value="ECO:0007669"/>
    <property type="project" value="InterPro"/>
</dbReference>
<feature type="transmembrane region" description="Helical" evidence="11">
    <location>
        <begin position="430"/>
        <end position="451"/>
    </location>
</feature>
<evidence type="ECO:0000256" key="6">
    <source>
        <dbReference type="ARBA" id="ARBA00022989"/>
    </source>
</evidence>
<dbReference type="Pfam" id="PF08345">
    <property type="entry name" value="YscJ_FliF_C"/>
    <property type="match status" value="1"/>
</dbReference>
<dbReference type="InterPro" id="IPR013556">
    <property type="entry name" value="Flag_M-ring_C"/>
</dbReference>
<feature type="region of interest" description="Disordered" evidence="10">
    <location>
        <begin position="493"/>
        <end position="523"/>
    </location>
</feature>
<feature type="transmembrane region" description="Helical" evidence="11">
    <location>
        <begin position="24"/>
        <end position="44"/>
    </location>
</feature>
<organism evidence="14 15">
    <name type="scientific">Maioricimonas rarisocia</name>
    <dbReference type="NCBI Taxonomy" id="2528026"/>
    <lineage>
        <taxon>Bacteria</taxon>
        <taxon>Pseudomonadati</taxon>
        <taxon>Planctomycetota</taxon>
        <taxon>Planctomycetia</taxon>
        <taxon>Planctomycetales</taxon>
        <taxon>Planctomycetaceae</taxon>
        <taxon>Maioricimonas</taxon>
    </lineage>
</organism>
<keyword evidence="6 11" id="KW-1133">Transmembrane helix</keyword>
<keyword evidence="14" id="KW-0966">Cell projection</keyword>
<dbReference type="Gene3D" id="3.30.300.30">
    <property type="match status" value="1"/>
</dbReference>
<evidence type="ECO:0000256" key="10">
    <source>
        <dbReference type="SAM" id="MobiDB-lite"/>
    </source>
</evidence>
<dbReference type="GO" id="GO:0003774">
    <property type="term" value="F:cytoskeletal motor activity"/>
    <property type="evidence" value="ECO:0007669"/>
    <property type="project" value="InterPro"/>
</dbReference>
<sequence>MSFLKELTNQLTGLWGGWSRSQQVIMVVSGVVCLASIIGVGVWATRPEYIALIDHLGPGEAAEVVSTLESAGIDYKLNFSGSAVSVPRQSVSTARLALKDVIDTESTQDESLDGGIWSDPGLSHVRILRQQESRLARSIAQMRTVRNATVHISQPEPTPFVRDRESTKASVVLDLKPGTHFTRADAQSIVSLVSHGVEGLDPMNVTVLDTEGRLLSSTNGFDADVTGQLEYRNRLESDLAAKAETMLSQLLGPGRAVVRVTADVDFTETEREETTYDPDGKVKLSEEVTSEQTTGMQAAAAGPAGTASNVGANALAGSRSPTTTKIESNKTEYANAEVRDKVREAPGKIRRLTVAAIVSLPSATADAGDGTAAAPAPTYDKTQIESIIKQAVGFDLQRSDEIEVLDAPLLGAPEQFAPPEGFAWTQYEKLLRTLSLGLASIVALLLGVLLIRRMKPVIVEAEGAGDGSNDVAQRINSLSMEARENPEALATALSVWLGETETSDDGQAPQTVPGRGKSSARAA</sequence>
<dbReference type="Proteomes" id="UP000320496">
    <property type="component" value="Chromosome"/>
</dbReference>
<keyword evidence="7 11" id="KW-0472">Membrane</keyword>
<dbReference type="EMBL" id="CP036275">
    <property type="protein sequence ID" value="QDU40253.1"/>
    <property type="molecule type" value="Genomic_DNA"/>
</dbReference>
<feature type="domain" description="Flagellar M-ring N-terminal" evidence="12">
    <location>
        <begin position="45"/>
        <end position="216"/>
    </location>
</feature>
<dbReference type="InterPro" id="IPR043427">
    <property type="entry name" value="YscJ/FliF"/>
</dbReference>
<dbReference type="PRINTS" id="PR01009">
    <property type="entry name" value="FLGMRINGFLIF"/>
</dbReference>
<protein>
    <recommendedName>
        <fullName evidence="9">Flagellar M-ring protein</fullName>
    </recommendedName>
</protein>
<evidence type="ECO:0000259" key="13">
    <source>
        <dbReference type="Pfam" id="PF08345"/>
    </source>
</evidence>
<keyword evidence="5 11" id="KW-0812">Transmembrane</keyword>
<evidence type="ECO:0000256" key="4">
    <source>
        <dbReference type="ARBA" id="ARBA00022475"/>
    </source>
</evidence>
<dbReference type="InterPro" id="IPR006182">
    <property type="entry name" value="FliF_N_dom"/>
</dbReference>
<name>A0A517ZCN5_9PLAN</name>
<evidence type="ECO:0000313" key="15">
    <source>
        <dbReference type="Proteomes" id="UP000320496"/>
    </source>
</evidence>
<comment type="similarity">
    <text evidence="3 9">Belongs to the FliF family.</text>
</comment>
<feature type="domain" description="Flagellar M-ring C-terminal" evidence="13">
    <location>
        <begin position="247"/>
        <end position="407"/>
    </location>
</feature>
<evidence type="ECO:0000313" key="14">
    <source>
        <dbReference type="EMBL" id="QDU40253.1"/>
    </source>
</evidence>
<dbReference type="Pfam" id="PF01514">
    <property type="entry name" value="YscJ_FliF"/>
    <property type="match status" value="1"/>
</dbReference>
<evidence type="ECO:0000256" key="8">
    <source>
        <dbReference type="ARBA" id="ARBA00023143"/>
    </source>
</evidence>